<name>A0AC35GFZ9_9BILA</name>
<sequence>MARIRAFVFLIGLLIPLNLCFNLPPILLNNGESHELIPIPLPWANEQTAREIDLSILLRTNAKNGGIFTLQSHEPDQFECHLALKNSQLSLEVRVNKKSIAASIDDSILLDVPTNISLIINFDKMEVILNGHKMHYYEVVLARREDSMIISLGSTNIVNTCVFVQKVSISGEHVKLEAANPAYAVCDPFQTLIISEVNDQKVLPPLGGSDDRGEVEHNQQPNEQNGEAVANGDENKPEGDNADGNEEQISGGENVLQRQKELDEDENEGKETEKVVPVIPQMAGADFNDIAESDQNLIIPKSDNKEESPDDQKLETENVEGGEEKIEEANIGTSNQENAPKQEDAKTPEQTLTILAKNPEIGEGTNPIEGNVENKPDDVSDQRPIPRPDANSPPDTCLPQQRDLCGTNSKGCEGIKNTTDFNCTCRDGYAGKRCQFSLLPRSCYEAFALNTGKINEPGAYELDVDGSGPLRSSWAYCNKDGHTIVEHNMPNETLIRQSIDTTDKYYPISYKLFENAQLKKLIEQSEKCNQNIKFECNRSPLSFSTNTTWFETATKPGGMVKQIGDKPDQCECPEGGCKEGRHCNCDSLMETSDEGILTKDNAGITVIYALKNPFNEADAKMKATLSPLKCSGNAGNAEGNSVTLKAVSSALGFQALDELTHFEVQFRTLQADIPSLISLDGSYEIIVSLRGGHNIDIKKKENEQEIVVANIMSQSRLSDLRWHRILFEIVYDEIRVSVDSYTTFSLFDKKSFPRTITLGQNAGNEGFVGCIRNLILNSEAIEVSALTRNLQENFADGCPNLCRGHNCEQGSKCIENFDTGTRTCQCANRFIHRGERCEKNVNTDTEVSFHDRKQGFLEFRNDELPKNPLESSIIAFSTRTDQKEAVLVYTHDQSDNFLQVHLADEFRIILTLSNYTSSNVAEIKSCTVFSRSHDEFSDMRWLQIIVERFNNRTTLSVDDEQCEILGPLKLAPLDTKIEDYQNKPDYAILPPKAQGSSTVIEAYQILFIGGVPRPHSYDNLRKKRARMVFYDTPIPPLLGCMRGFIIEDEIIDMRNNGKRYSKTGIQSGCHTECDSIVCENGGHCSFKWENRDPGTRDLTTCDCSKTSYFGNSCLKDIGVTFEGKTSLLYNIEKAHQFDLTRSEEQTFRFAFAPLANERSVQRIATIYLNNDQEIQIVLHANQSINVHYTGMPDRIYSFAGNYSDGYRHFFQAIFAKGSPVLFVIDSDKQYAADGLKLHLADATSFRFGGKLVSTDADKLNFAVIDAYKGCLSNVHIDFHQNVRTQFVPLTDYLNTNFDNRGGLILIDEPDSKIKLQESKCAAFLIPGVLPSLQRNVNFPIWEAVFSPVTFHSNFTPELSHEVGPEDGFPWWIIVLLILLFIIILLIICCCLFCRKPKNKRSRPPSIGKGVEPEKIPLQHEQSPVTELPLTPLSVKDNFELPPANKSLFKPDDSQLPDRPPIYHPDSPAPSNKEYPLDGDSIDTYADDNTADDLDKVLSQGFGEQRPNVLDKNTKNMLDKTNVNRVSSFDNADARSHPPRPTKVLTPAQVPQISMDQLKRDF</sequence>
<evidence type="ECO:0000313" key="1">
    <source>
        <dbReference type="Proteomes" id="UP000887580"/>
    </source>
</evidence>
<accession>A0AC35GFZ9</accession>
<protein>
    <submittedName>
        <fullName evidence="2">Uncharacterized protein</fullName>
    </submittedName>
</protein>
<proteinExistence type="predicted"/>
<reference evidence="2" key="1">
    <citation type="submission" date="2022-11" db="UniProtKB">
        <authorList>
            <consortium name="WormBaseParasite"/>
        </authorList>
    </citation>
    <scope>IDENTIFICATION</scope>
</reference>
<dbReference type="Proteomes" id="UP000887580">
    <property type="component" value="Unplaced"/>
</dbReference>
<evidence type="ECO:0000313" key="2">
    <source>
        <dbReference type="WBParaSite" id="PS1159_v2.g4919.t2"/>
    </source>
</evidence>
<dbReference type="WBParaSite" id="PS1159_v2.g4919.t2">
    <property type="protein sequence ID" value="PS1159_v2.g4919.t2"/>
    <property type="gene ID" value="PS1159_v2.g4919"/>
</dbReference>
<organism evidence="1 2">
    <name type="scientific">Panagrolaimus sp. PS1159</name>
    <dbReference type="NCBI Taxonomy" id="55785"/>
    <lineage>
        <taxon>Eukaryota</taxon>
        <taxon>Metazoa</taxon>
        <taxon>Ecdysozoa</taxon>
        <taxon>Nematoda</taxon>
        <taxon>Chromadorea</taxon>
        <taxon>Rhabditida</taxon>
        <taxon>Tylenchina</taxon>
        <taxon>Panagrolaimomorpha</taxon>
        <taxon>Panagrolaimoidea</taxon>
        <taxon>Panagrolaimidae</taxon>
        <taxon>Panagrolaimus</taxon>
    </lineage>
</organism>